<proteinExistence type="predicted"/>
<geneLocation type="plasmid" evidence="1">
    <name>p17-15-vir-like</name>
</geneLocation>
<reference evidence="1" key="1">
    <citation type="submission" date="2020-01" db="EMBL/GenBank/DDBJ databases">
        <authorList>
            <person name="Qin S."/>
        </authorList>
    </citation>
    <scope>NUCLEOTIDE SEQUENCE</scope>
    <source>
        <strain evidence="1">CVir17-16-YZ6g</strain>
        <plasmid evidence="1">p17-15-vir-like</plasmid>
    </source>
</reference>
<protein>
    <submittedName>
        <fullName evidence="1">Uncharacterized protein</fullName>
    </submittedName>
</protein>
<accession>A0A8B0SVR6</accession>
<dbReference type="EMBL" id="MN956836">
    <property type="protein sequence ID" value="QTX13817.1"/>
    <property type="molecule type" value="Genomic_DNA"/>
</dbReference>
<dbReference type="AlphaFoldDB" id="A0A8B0SVR6"/>
<evidence type="ECO:0000313" key="1">
    <source>
        <dbReference type="EMBL" id="QTX13817.1"/>
    </source>
</evidence>
<name>A0A8B0SVR6_KLEPN</name>
<keyword evidence="1" id="KW-0614">Plasmid</keyword>
<sequence>MFNKVTFLIAINLASVLEVRVGQMYERMHKENAFVPLCPSLHL</sequence>
<organism evidence="1">
    <name type="scientific">Klebsiella pneumoniae</name>
    <dbReference type="NCBI Taxonomy" id="573"/>
    <lineage>
        <taxon>Bacteria</taxon>
        <taxon>Pseudomonadati</taxon>
        <taxon>Pseudomonadota</taxon>
        <taxon>Gammaproteobacteria</taxon>
        <taxon>Enterobacterales</taxon>
        <taxon>Enterobacteriaceae</taxon>
        <taxon>Klebsiella/Raoultella group</taxon>
        <taxon>Klebsiella</taxon>
        <taxon>Klebsiella pneumoniae complex</taxon>
    </lineage>
</organism>